<proteinExistence type="predicted"/>
<dbReference type="Proteomes" id="UP001620626">
    <property type="component" value="Unassembled WGS sequence"/>
</dbReference>
<protein>
    <recommendedName>
        <fullName evidence="2">MULE transposase domain-containing protein</fullName>
    </recommendedName>
</protein>
<dbReference type="Gene3D" id="2.20.25.240">
    <property type="match status" value="1"/>
</dbReference>
<evidence type="ECO:0000256" key="1">
    <source>
        <dbReference type="SAM" id="MobiDB-lite"/>
    </source>
</evidence>
<dbReference type="InterPro" id="IPR018289">
    <property type="entry name" value="MULE_transposase_dom"/>
</dbReference>
<comment type="caution">
    <text evidence="3">The sequence shown here is derived from an EMBL/GenBank/DDBJ whole genome shotgun (WGS) entry which is preliminary data.</text>
</comment>
<dbReference type="Pfam" id="PF10551">
    <property type="entry name" value="MULE"/>
    <property type="match status" value="1"/>
</dbReference>
<dbReference type="EMBL" id="JBICBT010000141">
    <property type="protein sequence ID" value="KAL3122322.1"/>
    <property type="molecule type" value="Genomic_DNA"/>
</dbReference>
<feature type="compositionally biased region" description="Basic and acidic residues" evidence="1">
    <location>
        <begin position="30"/>
        <end position="42"/>
    </location>
</feature>
<keyword evidence="4" id="KW-1185">Reference proteome</keyword>
<evidence type="ECO:0000313" key="4">
    <source>
        <dbReference type="Proteomes" id="UP001620626"/>
    </source>
</evidence>
<sequence length="624" mass="70800">MMNRKKIENLQKCRKRKFLDNNDSENETLSADHREQNENNNDRDDDFEEHAIVNFELGETKRGGVCIWFNGFRFTLKQNELWRCSVRDCPARVKIVSKSDNGMSGYQMQKDHSHLPEPQKQQAEKRRQQILERVKDKPRVKPTRLLAELRRSAADETYVAMGSDNALSCMMRRQKKKILGNVDCADPLAFTIPDKLRIKNGEDIVLYDSRTVRIGEKDVVLVFGSERTLDILSKNSATWHLDGTFKAAPNMWEQCFVVGASVNHRMCIGLWGLLPGKHRRYYEEVLNFLRNRISPVAPRKVICDFEKAEMNAVSAVFPTTNILCCMFHYGQNLFRKMKGLKLVQMYGEQSVRGEAVRHSFRNFLSLPLLPPTYVRRAFSVIAGTAPMEMEQFLLYFARTYIGMTQQQLLDGANAFGVCPGGLSPFSSFAGTSFSSVGSDHTYSRQPLQFGIDSPAPSTLSWPSTVEQNSPLVQYSMSPSSTTTLQPARPWEEAVVRRALFPIPYWNVHSHAASALARTNNGLEATHLHFSKGLCHHPALSDFISEVSGSIDRQVDAARSARNFIHKRHKRYVLQDAVIMRILADATYNNDAEIHDVMTALGLQVEGYAGKLKDYENTEDSMNAP</sequence>
<dbReference type="AlphaFoldDB" id="A0ABD2M5E6"/>
<evidence type="ECO:0000313" key="3">
    <source>
        <dbReference type="EMBL" id="KAL3122322.1"/>
    </source>
</evidence>
<feature type="compositionally biased region" description="Basic and acidic residues" evidence="1">
    <location>
        <begin position="109"/>
        <end position="125"/>
    </location>
</feature>
<feature type="region of interest" description="Disordered" evidence="1">
    <location>
        <begin position="21"/>
        <end position="47"/>
    </location>
</feature>
<feature type="domain" description="MULE transposase" evidence="2">
    <location>
        <begin position="239"/>
        <end position="331"/>
    </location>
</feature>
<feature type="region of interest" description="Disordered" evidence="1">
    <location>
        <begin position="101"/>
        <end position="125"/>
    </location>
</feature>
<accession>A0ABD2M5E6</accession>
<reference evidence="3 4" key="1">
    <citation type="submission" date="2024-10" db="EMBL/GenBank/DDBJ databases">
        <authorList>
            <person name="Kim D."/>
        </authorList>
    </citation>
    <scope>NUCLEOTIDE SEQUENCE [LARGE SCALE GENOMIC DNA]</scope>
    <source>
        <strain evidence="3">BH-2024</strain>
    </source>
</reference>
<name>A0ABD2M5E6_9BILA</name>
<gene>
    <name evidence="3" type="ORF">niasHT_000541</name>
</gene>
<organism evidence="3 4">
    <name type="scientific">Heterodera trifolii</name>
    <dbReference type="NCBI Taxonomy" id="157864"/>
    <lineage>
        <taxon>Eukaryota</taxon>
        <taxon>Metazoa</taxon>
        <taxon>Ecdysozoa</taxon>
        <taxon>Nematoda</taxon>
        <taxon>Chromadorea</taxon>
        <taxon>Rhabditida</taxon>
        <taxon>Tylenchina</taxon>
        <taxon>Tylenchomorpha</taxon>
        <taxon>Tylenchoidea</taxon>
        <taxon>Heteroderidae</taxon>
        <taxon>Heteroderinae</taxon>
        <taxon>Heterodera</taxon>
    </lineage>
</organism>
<evidence type="ECO:0000259" key="2">
    <source>
        <dbReference type="Pfam" id="PF10551"/>
    </source>
</evidence>